<proteinExistence type="predicted"/>
<sequence length="191" mass="20931">MFASITENMQNMEKQVGDLLALASGMRNTLGTAALLLAQIEANYVNGCAERRRVDALAMELQTRLADLTGKTAAALVTGYAEHKSFSDRLSGVQTQADRIANDRFVKDDEKGGPLPGVEYVGLEWFMTKLSMSRKVVENRITNGALPEHDAVDDTGQGRPKFLWAKHNALAAVARYREKPTNERGRAAAHV</sequence>
<dbReference type="Proteomes" id="UP000268162">
    <property type="component" value="Unassembled WGS sequence"/>
</dbReference>
<evidence type="ECO:0000313" key="1">
    <source>
        <dbReference type="EMBL" id="RKP33120.1"/>
    </source>
</evidence>
<organism evidence="1 2">
    <name type="scientific">Dimargaris cristalligena</name>
    <dbReference type="NCBI Taxonomy" id="215637"/>
    <lineage>
        <taxon>Eukaryota</taxon>
        <taxon>Fungi</taxon>
        <taxon>Fungi incertae sedis</taxon>
        <taxon>Zoopagomycota</taxon>
        <taxon>Kickxellomycotina</taxon>
        <taxon>Dimargaritomycetes</taxon>
        <taxon>Dimargaritales</taxon>
        <taxon>Dimargaritaceae</taxon>
        <taxon>Dimargaris</taxon>
    </lineage>
</organism>
<name>A0A4P9ZLN0_9FUNG</name>
<accession>A0A4P9ZLN0</accession>
<dbReference type="AlphaFoldDB" id="A0A4P9ZLN0"/>
<protein>
    <submittedName>
        <fullName evidence="1">Uncharacterized protein</fullName>
    </submittedName>
</protein>
<reference evidence="2" key="1">
    <citation type="journal article" date="2018" name="Nat. Microbiol.">
        <title>Leveraging single-cell genomics to expand the fungal tree of life.</title>
        <authorList>
            <person name="Ahrendt S.R."/>
            <person name="Quandt C.A."/>
            <person name="Ciobanu D."/>
            <person name="Clum A."/>
            <person name="Salamov A."/>
            <person name="Andreopoulos B."/>
            <person name="Cheng J.F."/>
            <person name="Woyke T."/>
            <person name="Pelin A."/>
            <person name="Henrissat B."/>
            <person name="Reynolds N.K."/>
            <person name="Benny G.L."/>
            <person name="Smith M.E."/>
            <person name="James T.Y."/>
            <person name="Grigoriev I.V."/>
        </authorList>
    </citation>
    <scope>NUCLEOTIDE SEQUENCE [LARGE SCALE GENOMIC DNA]</scope>
    <source>
        <strain evidence="2">RSA 468</strain>
    </source>
</reference>
<dbReference type="EMBL" id="ML004376">
    <property type="protein sequence ID" value="RKP33120.1"/>
    <property type="molecule type" value="Genomic_DNA"/>
</dbReference>
<evidence type="ECO:0000313" key="2">
    <source>
        <dbReference type="Proteomes" id="UP000268162"/>
    </source>
</evidence>
<keyword evidence="2" id="KW-1185">Reference proteome</keyword>
<gene>
    <name evidence="1" type="ORF">BJ085DRAFT_34701</name>
</gene>